<dbReference type="InterPro" id="IPR050309">
    <property type="entry name" value="Type-B_Carboxylest/Lipase"/>
</dbReference>
<dbReference type="InterPro" id="IPR002018">
    <property type="entry name" value="CarbesteraseB"/>
</dbReference>
<evidence type="ECO:0000256" key="1">
    <source>
        <dbReference type="ARBA" id="ARBA00005964"/>
    </source>
</evidence>
<dbReference type="InterPro" id="IPR019819">
    <property type="entry name" value="Carboxylesterase_B_CS"/>
</dbReference>
<dbReference type="ESTHER" id="9alte-a0a148kk98">
    <property type="family name" value="Carb_B_Bacteria"/>
</dbReference>
<proteinExistence type="inferred from homology"/>
<dbReference type="InterPro" id="IPR019826">
    <property type="entry name" value="Carboxylesterase_B_AS"/>
</dbReference>
<dbReference type="InterPro" id="IPR029058">
    <property type="entry name" value="AB_hydrolase_fold"/>
</dbReference>
<evidence type="ECO:0000256" key="2">
    <source>
        <dbReference type="ARBA" id="ARBA00022801"/>
    </source>
</evidence>
<keyword evidence="3" id="KW-0732">Signal</keyword>
<evidence type="ECO:0000259" key="4">
    <source>
        <dbReference type="Pfam" id="PF00135"/>
    </source>
</evidence>
<name>A0A148KK98_9ALTE</name>
<dbReference type="STRING" id="1799789.AX660_02905"/>
<dbReference type="Proteomes" id="UP000070299">
    <property type="component" value="Unassembled WGS sequence"/>
</dbReference>
<dbReference type="PANTHER" id="PTHR11559">
    <property type="entry name" value="CARBOXYLESTERASE"/>
    <property type="match status" value="1"/>
</dbReference>
<evidence type="ECO:0000313" key="5">
    <source>
        <dbReference type="EMBL" id="KXI26742.1"/>
    </source>
</evidence>
<keyword evidence="6" id="KW-1185">Reference proteome</keyword>
<dbReference type="Pfam" id="PF00135">
    <property type="entry name" value="COesterase"/>
    <property type="match status" value="1"/>
</dbReference>
<organism evidence="5 6">
    <name type="scientific">Paraglaciecola hydrolytica</name>
    <dbReference type="NCBI Taxonomy" id="1799789"/>
    <lineage>
        <taxon>Bacteria</taxon>
        <taxon>Pseudomonadati</taxon>
        <taxon>Pseudomonadota</taxon>
        <taxon>Gammaproteobacteria</taxon>
        <taxon>Alteromonadales</taxon>
        <taxon>Alteromonadaceae</taxon>
        <taxon>Paraglaciecola</taxon>
    </lineage>
</organism>
<sequence length="541" mass="58260">MQQIRSTRFIILLCLSLGLLACEAKEASVDPLLVNTEAGLVKGTLLQGAAQSVRGYLGIPYAQAPVGELRWQPPQKVTPWQGIKDANHFSNDCMQIPFPGDAAPLGEPVSEDCLYLNVWAPNTADQDKLPVMVWLHGGGFVNGGASPSVYNGQAFAESGVVFVSLNYRLGRFGFFAHPALSAENPDGPTGNYGFMDQIAALEWVKNNITSFGGDANNVTLFGESAGGRSVNVMMLSPKAKGLFHKAIVQSGGGRSESNGSVVYLDKEGKGAKPSAEQIGVAFATSVGIDSEGQQAMAELRALPVEKVLSGLNMASTNVPTYSGPMIDGKVVIEDDESGFTAGHQMKIPYFVGSNDFEWGFLKDYNPNAAQMIAKGALAQASDPNAFLAAYQPFVPEQNEQVNMAFLGSMIFGDRSFVEPARFLARQTSKVGQATWFYRFTYVPTSLEGKVDGAYHASEIPFVFASGTARYADDWSEADKQVSLVMHDAWVNFAKLGNPSIEGQEAWFNSNNEQVIEFNAEGAVVKSDPLTKRLDQITPLAQ</sequence>
<accession>A0A148KK98</accession>
<dbReference type="AlphaFoldDB" id="A0A148KK98"/>
<keyword evidence="2 3" id="KW-0378">Hydrolase</keyword>
<feature type="domain" description="Carboxylesterase type B" evidence="4">
    <location>
        <begin position="32"/>
        <end position="528"/>
    </location>
</feature>
<protein>
    <recommendedName>
        <fullName evidence="3">Carboxylic ester hydrolase</fullName>
        <ecNumber evidence="3">3.1.1.-</ecNumber>
    </recommendedName>
</protein>
<dbReference type="PROSITE" id="PS00122">
    <property type="entry name" value="CARBOXYLESTERASE_B_1"/>
    <property type="match status" value="1"/>
</dbReference>
<dbReference type="PROSITE" id="PS00941">
    <property type="entry name" value="CARBOXYLESTERASE_B_2"/>
    <property type="match status" value="1"/>
</dbReference>
<dbReference type="PROSITE" id="PS51257">
    <property type="entry name" value="PROKAR_LIPOPROTEIN"/>
    <property type="match status" value="1"/>
</dbReference>
<dbReference type="EC" id="3.1.1.-" evidence="3"/>
<dbReference type="SUPFAM" id="SSF53474">
    <property type="entry name" value="alpha/beta-Hydrolases"/>
    <property type="match status" value="1"/>
</dbReference>
<gene>
    <name evidence="5" type="ORF">AX660_02905</name>
</gene>
<dbReference type="Gene3D" id="3.40.50.1820">
    <property type="entry name" value="alpha/beta hydrolase"/>
    <property type="match status" value="1"/>
</dbReference>
<evidence type="ECO:0000313" key="6">
    <source>
        <dbReference type="Proteomes" id="UP000070299"/>
    </source>
</evidence>
<feature type="signal peptide" evidence="3">
    <location>
        <begin position="1"/>
        <end position="21"/>
    </location>
</feature>
<evidence type="ECO:0000256" key="3">
    <source>
        <dbReference type="RuleBase" id="RU361235"/>
    </source>
</evidence>
<dbReference type="EMBL" id="LSNE01000020">
    <property type="protein sequence ID" value="KXI26742.1"/>
    <property type="molecule type" value="Genomic_DNA"/>
</dbReference>
<dbReference type="RefSeq" id="WP_068382143.1">
    <property type="nucleotide sequence ID" value="NZ_LSNE01000020.1"/>
</dbReference>
<reference evidence="6" key="1">
    <citation type="submission" date="2016-02" db="EMBL/GenBank/DDBJ databases">
        <authorList>
            <person name="Schultz-Johansen M."/>
            <person name="Glaring M.A."/>
            <person name="Bech P.K."/>
            <person name="Stougaard P."/>
        </authorList>
    </citation>
    <scope>NUCLEOTIDE SEQUENCE [LARGE SCALE GENOMIC DNA]</scope>
    <source>
        <strain evidence="6">S66</strain>
    </source>
</reference>
<comment type="caution">
    <text evidence="5">The sequence shown here is derived from an EMBL/GenBank/DDBJ whole genome shotgun (WGS) entry which is preliminary data.</text>
</comment>
<dbReference type="OrthoDB" id="9775851at2"/>
<feature type="chain" id="PRO_5007358231" description="Carboxylic ester hydrolase" evidence="3">
    <location>
        <begin position="22"/>
        <end position="541"/>
    </location>
</feature>
<comment type="similarity">
    <text evidence="1 3">Belongs to the type-B carboxylesterase/lipase family.</text>
</comment>
<dbReference type="GO" id="GO:0016787">
    <property type="term" value="F:hydrolase activity"/>
    <property type="evidence" value="ECO:0007669"/>
    <property type="project" value="UniProtKB-KW"/>
</dbReference>